<dbReference type="SMART" id="SM00064">
    <property type="entry name" value="FYVE"/>
    <property type="match status" value="2"/>
</dbReference>
<evidence type="ECO:0000313" key="7">
    <source>
        <dbReference type="EMBL" id="JAP45383.1"/>
    </source>
</evidence>
<dbReference type="Gene3D" id="3.40.50.300">
    <property type="entry name" value="P-loop containing nucleotide triphosphate hydrolases"/>
    <property type="match status" value="1"/>
</dbReference>
<dbReference type="AlphaFoldDB" id="A0A0X3P150"/>
<feature type="compositionally biased region" description="Low complexity" evidence="5">
    <location>
        <begin position="542"/>
        <end position="557"/>
    </location>
</feature>
<dbReference type="SUPFAM" id="SSF52540">
    <property type="entry name" value="P-loop containing nucleoside triphosphate hydrolases"/>
    <property type="match status" value="1"/>
</dbReference>
<dbReference type="GO" id="GO:0005547">
    <property type="term" value="F:phosphatidylinositol-3,4,5-trisphosphate binding"/>
    <property type="evidence" value="ECO:0007669"/>
    <property type="project" value="TreeGrafter"/>
</dbReference>
<feature type="region of interest" description="Disordered" evidence="5">
    <location>
        <begin position="790"/>
        <end position="849"/>
    </location>
</feature>
<keyword evidence="1" id="KW-0479">Metal-binding</keyword>
<accession>A0A0X3P150</accession>
<dbReference type="GO" id="GO:0008270">
    <property type="term" value="F:zinc ion binding"/>
    <property type="evidence" value="ECO:0007669"/>
    <property type="project" value="UniProtKB-KW"/>
</dbReference>
<evidence type="ECO:0000256" key="4">
    <source>
        <dbReference type="PROSITE-ProRule" id="PRU00091"/>
    </source>
</evidence>
<gene>
    <name evidence="7" type="ORF">TR117312</name>
</gene>
<name>A0A0X3P150_SCHSO</name>
<evidence type="ECO:0000256" key="5">
    <source>
        <dbReference type="SAM" id="MobiDB-lite"/>
    </source>
</evidence>
<feature type="region of interest" description="Disordered" evidence="5">
    <location>
        <begin position="515"/>
        <end position="572"/>
    </location>
</feature>
<dbReference type="Gene3D" id="3.30.40.10">
    <property type="entry name" value="Zinc/RING finger domain, C3HC4 (zinc finger)"/>
    <property type="match status" value="2"/>
</dbReference>
<dbReference type="GO" id="GO:0005811">
    <property type="term" value="C:lipid droplet"/>
    <property type="evidence" value="ECO:0007669"/>
    <property type="project" value="TreeGrafter"/>
</dbReference>
<evidence type="ECO:0000256" key="1">
    <source>
        <dbReference type="ARBA" id="ARBA00022723"/>
    </source>
</evidence>
<feature type="domain" description="FYVE-type" evidence="6">
    <location>
        <begin position="586"/>
        <end position="628"/>
    </location>
</feature>
<dbReference type="InterPro" id="IPR013083">
    <property type="entry name" value="Znf_RING/FYVE/PHD"/>
</dbReference>
<dbReference type="EMBL" id="GEEE01017842">
    <property type="protein sequence ID" value="JAP45383.1"/>
    <property type="molecule type" value="Transcribed_RNA"/>
</dbReference>
<dbReference type="CDD" id="cd15734">
    <property type="entry name" value="FYVE_ZFYV1"/>
    <property type="match status" value="1"/>
</dbReference>
<dbReference type="GO" id="GO:0005545">
    <property type="term" value="F:1-phosphatidylinositol binding"/>
    <property type="evidence" value="ECO:0007669"/>
    <property type="project" value="TreeGrafter"/>
</dbReference>
<feature type="compositionally biased region" description="Polar residues" evidence="5">
    <location>
        <begin position="629"/>
        <end position="650"/>
    </location>
</feature>
<reference evidence="7" key="1">
    <citation type="submission" date="2016-01" db="EMBL/GenBank/DDBJ databases">
        <title>Reference transcriptome for the parasite Schistocephalus solidus: insights into the molecular evolution of parasitism.</title>
        <authorList>
            <person name="Hebert F.O."/>
            <person name="Grambauer S."/>
            <person name="Barber I."/>
            <person name="Landry C.R."/>
            <person name="Aubin-Horth N."/>
        </authorList>
    </citation>
    <scope>NUCLEOTIDE SEQUENCE</scope>
</reference>
<dbReference type="InterPro" id="IPR027417">
    <property type="entry name" value="P-loop_NTPase"/>
</dbReference>
<dbReference type="SUPFAM" id="SSF57903">
    <property type="entry name" value="FYVE/PHD zinc finger"/>
    <property type="match status" value="2"/>
</dbReference>
<sequence>MLQPSSPLLRSRTHTSSVSADTQAAIMMNLKPPCSAKVIDADENLLFPDAASLGQALGCPPDLKLKSLAIVGNTGDGKSHTLNHAFCGGRDVFVTSASQNTCTLGVWAAYEPERGYLLLDTEGLLGACTNPNRQRRLLLKVFAVADVLIYRTMSDRLHSDMFTFLADASDAFVEHFRPELENLAQRSHLPWSSSQLGPAVVIFQETLHTEPLDSDSSSPSASDSGINSKCASFLAERFASLQRSADAFSSLRYVGVRTNDPPTDFSTLVRTVESLMKDTTVRVPRRLSHIFQVLASLNEHFATEIPATSATTFVQEYFTCPAKCTSCQARCRLGVNHLREGLPHECRTEMGDACQYNPSLQNKVYYCKACYANGKAVLLVPKVLDNGDSPLTGVVKYIWAGYVLKCPHHGTVYRSRAYWSGNPPPENTAGIQWQVVHVWPGETTLLQGAHPIGQLVLDGLTSVTNQVSQLTGPPARLIGDLITDSVAPPYWQPNSQIKYCACCNYEFPSSSSTEPVLSSSASVVTPHTTTPISLRHAAEPVPKSTSSRPTDSSPPESVAEVEPTTESLPSQQEQQLLLAASDDAAKHHCRACGRGVCESCSKRRLPVPERGFTTEAVRICDRCFESRTIGSDSNSGGPQRSSYRNPSGSSAGDRAPPTNSGRRFIEMLSATANYISPVLTTPKEIVKSLARPDYWQPDEACISCPLCCVVFGPRASIHHCRACGSGVCANCSGKRMPVTWRGLDRPSRVCDSCFKRAVPFGTAALTKTPQVQRPEAVSAAAAAAAAAAASSSSSSSHSPPMPPHGRPAVLQPSPPTHYTVLAPTNSIANVADESRPTNHYYVRSNTGTS</sequence>
<feature type="domain" description="FYVE-type" evidence="6">
    <location>
        <begin position="698"/>
        <end position="758"/>
    </location>
</feature>
<evidence type="ECO:0000256" key="2">
    <source>
        <dbReference type="ARBA" id="ARBA00022771"/>
    </source>
</evidence>
<dbReference type="PROSITE" id="PS50178">
    <property type="entry name" value="ZF_FYVE"/>
    <property type="match status" value="2"/>
</dbReference>
<feature type="region of interest" description="Disordered" evidence="5">
    <location>
        <begin position="629"/>
        <end position="661"/>
    </location>
</feature>
<dbReference type="Pfam" id="PF01363">
    <property type="entry name" value="FYVE"/>
    <property type="match status" value="2"/>
</dbReference>
<protein>
    <recommendedName>
        <fullName evidence="6">FYVE-type domain-containing protein</fullName>
    </recommendedName>
</protein>
<dbReference type="InterPro" id="IPR011011">
    <property type="entry name" value="Znf_FYVE_PHD"/>
</dbReference>
<evidence type="ECO:0000256" key="3">
    <source>
        <dbReference type="ARBA" id="ARBA00022833"/>
    </source>
</evidence>
<proteinExistence type="predicted"/>
<dbReference type="GO" id="GO:0140042">
    <property type="term" value="P:lipid droplet formation"/>
    <property type="evidence" value="ECO:0007669"/>
    <property type="project" value="TreeGrafter"/>
</dbReference>
<dbReference type="InterPro" id="IPR042427">
    <property type="entry name" value="ZFYV1"/>
</dbReference>
<evidence type="ECO:0000259" key="6">
    <source>
        <dbReference type="PROSITE" id="PS50178"/>
    </source>
</evidence>
<dbReference type="PANTHER" id="PTHR46624:SF4">
    <property type="entry name" value="FYVE-TYPE DOMAIN-CONTAINING PROTEIN"/>
    <property type="match status" value="1"/>
</dbReference>
<organism evidence="7">
    <name type="scientific">Schistocephalus solidus</name>
    <name type="common">Tapeworm</name>
    <dbReference type="NCBI Taxonomy" id="70667"/>
    <lineage>
        <taxon>Eukaryota</taxon>
        <taxon>Metazoa</taxon>
        <taxon>Spiralia</taxon>
        <taxon>Lophotrochozoa</taxon>
        <taxon>Platyhelminthes</taxon>
        <taxon>Cestoda</taxon>
        <taxon>Eucestoda</taxon>
        <taxon>Diphyllobothriidea</taxon>
        <taxon>Diphyllobothriidae</taxon>
        <taxon>Schistocephalus</taxon>
    </lineage>
</organism>
<dbReference type="InterPro" id="IPR000306">
    <property type="entry name" value="Znf_FYVE"/>
</dbReference>
<keyword evidence="3" id="KW-0862">Zinc</keyword>
<dbReference type="GO" id="GO:0043325">
    <property type="term" value="F:phosphatidylinositol-3,4-bisphosphate binding"/>
    <property type="evidence" value="ECO:0007669"/>
    <property type="project" value="TreeGrafter"/>
</dbReference>
<keyword evidence="2 4" id="KW-0863">Zinc-finger</keyword>
<dbReference type="PANTHER" id="PTHR46624">
    <property type="entry name" value="AGAP002036-PA"/>
    <property type="match status" value="1"/>
</dbReference>
<feature type="compositionally biased region" description="Polar residues" evidence="5">
    <location>
        <begin position="523"/>
        <end position="532"/>
    </location>
</feature>
<dbReference type="InterPro" id="IPR017455">
    <property type="entry name" value="Znf_FYVE-rel"/>
</dbReference>
<dbReference type="GO" id="GO:0032266">
    <property type="term" value="F:phosphatidylinositol-3-phosphate binding"/>
    <property type="evidence" value="ECO:0007669"/>
    <property type="project" value="TreeGrafter"/>
</dbReference>